<organism evidence="3 4">
    <name type="scientific">Cryobacterium roopkundense</name>
    <dbReference type="NCBI Taxonomy" id="1001240"/>
    <lineage>
        <taxon>Bacteria</taxon>
        <taxon>Bacillati</taxon>
        <taxon>Actinomycetota</taxon>
        <taxon>Actinomycetes</taxon>
        <taxon>Micrococcales</taxon>
        <taxon>Microbacteriaceae</taxon>
        <taxon>Cryobacterium</taxon>
    </lineage>
</organism>
<dbReference type="Gene3D" id="3.90.470.20">
    <property type="entry name" value="4'-phosphopantetheinyl transferase domain"/>
    <property type="match status" value="1"/>
</dbReference>
<dbReference type="GO" id="GO:0008897">
    <property type="term" value="F:holo-[acyl-carrier-protein] synthase activity"/>
    <property type="evidence" value="ECO:0007669"/>
    <property type="project" value="InterPro"/>
</dbReference>
<protein>
    <submittedName>
        <fullName evidence="3">4'-phosphopantetheinyl transferase</fullName>
        <ecNumber evidence="3">2.7.8.-</ecNumber>
    </submittedName>
</protein>
<dbReference type="SUPFAM" id="SSF56214">
    <property type="entry name" value="4'-phosphopantetheinyl transferase"/>
    <property type="match status" value="1"/>
</dbReference>
<dbReference type="AlphaFoldDB" id="A0A7W8ZT78"/>
<evidence type="ECO:0000313" key="4">
    <source>
        <dbReference type="Proteomes" id="UP000561726"/>
    </source>
</evidence>
<reference evidence="3 4" key="1">
    <citation type="submission" date="2020-08" db="EMBL/GenBank/DDBJ databases">
        <title>Sequencing the genomes of 1000 actinobacteria strains.</title>
        <authorList>
            <person name="Klenk H.-P."/>
        </authorList>
    </citation>
    <scope>NUCLEOTIDE SEQUENCE [LARGE SCALE GENOMIC DNA]</scope>
    <source>
        <strain evidence="3 4">DSM 21065</strain>
    </source>
</reference>
<dbReference type="GO" id="GO:0000287">
    <property type="term" value="F:magnesium ion binding"/>
    <property type="evidence" value="ECO:0007669"/>
    <property type="project" value="InterPro"/>
</dbReference>
<name>A0A7W8ZT78_9MICO</name>
<proteinExistence type="predicted"/>
<feature type="domain" description="4'-phosphopantetheinyl transferase" evidence="2">
    <location>
        <begin position="88"/>
        <end position="159"/>
    </location>
</feature>
<dbReference type="InterPro" id="IPR037143">
    <property type="entry name" value="4-PPantetheinyl_Trfase_dom_sf"/>
</dbReference>
<comment type="caution">
    <text evidence="3">The sequence shown here is derived from an EMBL/GenBank/DDBJ whole genome shotgun (WGS) entry which is preliminary data.</text>
</comment>
<dbReference type="RefSeq" id="WP_052542816.1">
    <property type="nucleotide sequence ID" value="NZ_JACHBQ010000001.1"/>
</dbReference>
<accession>A0A7W8ZT78</accession>
<dbReference type="OrthoDB" id="190168at2"/>
<dbReference type="EMBL" id="JACHBQ010000001">
    <property type="protein sequence ID" value="MBB5639754.1"/>
    <property type="molecule type" value="Genomic_DNA"/>
</dbReference>
<dbReference type="EC" id="2.7.8.-" evidence="3"/>
<evidence type="ECO:0000313" key="3">
    <source>
        <dbReference type="EMBL" id="MBB5639754.1"/>
    </source>
</evidence>
<sequence>MNTQRKDVSVFVRTHATDKTADYAFLAEAVARVTGVPIVQLGRRCSHCGAESHGQVFVSSPAEAASAAHVSLARAGGLVACAVSLDGPVGIDIEELSAVRRAGFDDVAFNADELTALRPVSGVEADRARAVIWTSKEAVLKLTGEGLRADPRGLTVRLDGAAAAVSGRSGIHLLGFEPGPGLVGTVAVRTIAPPRLTLR</sequence>
<dbReference type="Proteomes" id="UP000561726">
    <property type="component" value="Unassembled WGS sequence"/>
</dbReference>
<evidence type="ECO:0000259" key="2">
    <source>
        <dbReference type="Pfam" id="PF01648"/>
    </source>
</evidence>
<dbReference type="InterPro" id="IPR008278">
    <property type="entry name" value="4-PPantetheinyl_Trfase_dom"/>
</dbReference>
<dbReference type="Pfam" id="PF01648">
    <property type="entry name" value="ACPS"/>
    <property type="match status" value="1"/>
</dbReference>
<evidence type="ECO:0000256" key="1">
    <source>
        <dbReference type="ARBA" id="ARBA00022679"/>
    </source>
</evidence>
<keyword evidence="1 3" id="KW-0808">Transferase</keyword>
<gene>
    <name evidence="3" type="ORF">BJ997_000302</name>
</gene>